<gene>
    <name evidence="1" type="ORF">KC19_VG172300</name>
    <name evidence="2" type="ORF">KC19_VG172600</name>
</gene>
<sequence length="112" mass="11962">MMRSSPLQFLPLAALVLSLFSLLWYAVVSLRLAAPVPSCRPNLRPLAFGGAARVSVSSTAARAATMVSSLALCLTLQRIEPMLEVESPIVSWECSGTLERDERTSVSSGPSL</sequence>
<keyword evidence="3" id="KW-1185">Reference proteome</keyword>
<reference evidence="2" key="1">
    <citation type="submission" date="2020-06" db="EMBL/GenBank/DDBJ databases">
        <title>WGS assembly of Ceratodon purpureus strain R40.</title>
        <authorList>
            <person name="Carey S.B."/>
            <person name="Jenkins J."/>
            <person name="Shu S."/>
            <person name="Lovell J.T."/>
            <person name="Sreedasyam A."/>
            <person name="Maumus F."/>
            <person name="Tiley G.P."/>
            <person name="Fernandez-Pozo N."/>
            <person name="Barry K."/>
            <person name="Chen C."/>
            <person name="Wang M."/>
            <person name="Lipzen A."/>
            <person name="Daum C."/>
            <person name="Saski C.A."/>
            <person name="Payton A.C."/>
            <person name="Mcbreen J.C."/>
            <person name="Conrad R.E."/>
            <person name="Kollar L.M."/>
            <person name="Olsson S."/>
            <person name="Huttunen S."/>
            <person name="Landis J.B."/>
            <person name="Wickett N.J."/>
            <person name="Johnson M.G."/>
            <person name="Rensing S.A."/>
            <person name="Grimwood J."/>
            <person name="Schmutz J."/>
            <person name="Mcdaniel S.F."/>
        </authorList>
    </citation>
    <scope>NUCLEOTIDE SEQUENCE</scope>
    <source>
        <strain evidence="2">R40</strain>
    </source>
</reference>
<evidence type="ECO:0000313" key="2">
    <source>
        <dbReference type="EMBL" id="KAG0573371.1"/>
    </source>
</evidence>
<dbReference type="EMBL" id="CM026426">
    <property type="protein sequence ID" value="KAG0573371.1"/>
    <property type="molecule type" value="Genomic_DNA"/>
</dbReference>
<evidence type="ECO:0000313" key="1">
    <source>
        <dbReference type="EMBL" id="KAG0573368.1"/>
    </source>
</evidence>
<name>A0A8T0HRG2_CERPU</name>
<evidence type="ECO:0000313" key="3">
    <source>
        <dbReference type="Proteomes" id="UP000822688"/>
    </source>
</evidence>
<protein>
    <submittedName>
        <fullName evidence="2">Uncharacterized protein</fullName>
    </submittedName>
</protein>
<dbReference type="EMBL" id="CM026426">
    <property type="protein sequence ID" value="KAG0573368.1"/>
    <property type="molecule type" value="Genomic_DNA"/>
</dbReference>
<dbReference type="Proteomes" id="UP000822688">
    <property type="component" value="Chromosome V"/>
</dbReference>
<accession>A0A8T0HRG2</accession>
<comment type="caution">
    <text evidence="2">The sequence shown here is derived from an EMBL/GenBank/DDBJ whole genome shotgun (WGS) entry which is preliminary data.</text>
</comment>
<proteinExistence type="predicted"/>
<organism evidence="2 3">
    <name type="scientific">Ceratodon purpureus</name>
    <name type="common">Fire moss</name>
    <name type="synonym">Dicranum purpureum</name>
    <dbReference type="NCBI Taxonomy" id="3225"/>
    <lineage>
        <taxon>Eukaryota</taxon>
        <taxon>Viridiplantae</taxon>
        <taxon>Streptophyta</taxon>
        <taxon>Embryophyta</taxon>
        <taxon>Bryophyta</taxon>
        <taxon>Bryophytina</taxon>
        <taxon>Bryopsida</taxon>
        <taxon>Dicranidae</taxon>
        <taxon>Pseudoditrichales</taxon>
        <taxon>Ditrichaceae</taxon>
        <taxon>Ceratodon</taxon>
    </lineage>
</organism>
<dbReference type="AlphaFoldDB" id="A0A8T0HRG2"/>